<feature type="transmembrane region" description="Helical" evidence="1">
    <location>
        <begin position="135"/>
        <end position="159"/>
    </location>
</feature>
<sequence>MPMDRNLEALNAAAADEEARVCESERKLHSIALGYLIWERSFFFAVSRNSSSHNCVPLWIVVGLSLSCSALYLLMLLQNVCMMFRSLNALNMILRERTLILEARNEEGYGGLEVNYGFQVRELNNGRLRIAERKVYICAIACALVAVTAFEVCACKYWVSLCE</sequence>
<evidence type="ECO:0000313" key="3">
    <source>
        <dbReference type="Proteomes" id="UP000685013"/>
    </source>
</evidence>
<feature type="non-terminal residue" evidence="2">
    <location>
        <position position="1"/>
    </location>
</feature>
<keyword evidence="3" id="KW-1185">Reference proteome</keyword>
<keyword evidence="1" id="KW-1133">Transmembrane helix</keyword>
<comment type="caution">
    <text evidence="2">The sequence shown here is derived from an EMBL/GenBank/DDBJ whole genome shotgun (WGS) entry which is preliminary data.</text>
</comment>
<accession>A0AAV6ME06</accession>
<keyword evidence="1" id="KW-0812">Transmembrane</keyword>
<evidence type="ECO:0000313" key="2">
    <source>
        <dbReference type="EMBL" id="KAG6579342.1"/>
    </source>
</evidence>
<protein>
    <submittedName>
        <fullName evidence="2">Uncharacterized protein</fullName>
    </submittedName>
</protein>
<name>A0AAV6ME06_9ROSI</name>
<gene>
    <name evidence="2" type="ORF">SDJN03_23790</name>
</gene>
<dbReference type="AlphaFoldDB" id="A0AAV6ME06"/>
<keyword evidence="1" id="KW-0472">Membrane</keyword>
<reference evidence="2 3" key="1">
    <citation type="journal article" date="2021" name="Hortic Res">
        <title>The domestication of Cucurbita argyrosperma as revealed by the genome of its wild relative.</title>
        <authorList>
            <person name="Barrera-Redondo J."/>
            <person name="Sanchez-de la Vega G."/>
            <person name="Aguirre-Liguori J.A."/>
            <person name="Castellanos-Morales G."/>
            <person name="Gutierrez-Guerrero Y.T."/>
            <person name="Aguirre-Dugua X."/>
            <person name="Aguirre-Planter E."/>
            <person name="Tenaillon M.I."/>
            <person name="Lira-Saade R."/>
            <person name="Eguiarte L.E."/>
        </authorList>
    </citation>
    <scope>NUCLEOTIDE SEQUENCE [LARGE SCALE GENOMIC DNA]</scope>
    <source>
        <strain evidence="2">JBR-2021</strain>
    </source>
</reference>
<dbReference type="Proteomes" id="UP000685013">
    <property type="component" value="Chromosome 15"/>
</dbReference>
<dbReference type="EMBL" id="JAGKQH010000015">
    <property type="protein sequence ID" value="KAG6579342.1"/>
    <property type="molecule type" value="Genomic_DNA"/>
</dbReference>
<feature type="transmembrane region" description="Helical" evidence="1">
    <location>
        <begin position="56"/>
        <end position="77"/>
    </location>
</feature>
<evidence type="ECO:0000256" key="1">
    <source>
        <dbReference type="SAM" id="Phobius"/>
    </source>
</evidence>
<organism evidence="2 3">
    <name type="scientific">Cucurbita argyrosperma subsp. sororia</name>
    <dbReference type="NCBI Taxonomy" id="37648"/>
    <lineage>
        <taxon>Eukaryota</taxon>
        <taxon>Viridiplantae</taxon>
        <taxon>Streptophyta</taxon>
        <taxon>Embryophyta</taxon>
        <taxon>Tracheophyta</taxon>
        <taxon>Spermatophyta</taxon>
        <taxon>Magnoliopsida</taxon>
        <taxon>eudicotyledons</taxon>
        <taxon>Gunneridae</taxon>
        <taxon>Pentapetalae</taxon>
        <taxon>rosids</taxon>
        <taxon>fabids</taxon>
        <taxon>Cucurbitales</taxon>
        <taxon>Cucurbitaceae</taxon>
        <taxon>Cucurbiteae</taxon>
        <taxon>Cucurbita</taxon>
    </lineage>
</organism>
<proteinExistence type="predicted"/>